<dbReference type="InterPro" id="IPR036390">
    <property type="entry name" value="WH_DNA-bd_sf"/>
</dbReference>
<evidence type="ECO:0000256" key="3">
    <source>
        <dbReference type="ARBA" id="ARBA00023163"/>
    </source>
</evidence>
<name>A0ABM9MUH3_9LACO</name>
<accession>A0ABM9MUH3</accession>
<dbReference type="InterPro" id="IPR011991">
    <property type="entry name" value="ArsR-like_HTH"/>
</dbReference>
<feature type="domain" description="HTH marR-type" evidence="4">
    <location>
        <begin position="1"/>
        <end position="135"/>
    </location>
</feature>
<dbReference type="Proteomes" id="UP001314262">
    <property type="component" value="Unassembled WGS sequence"/>
</dbReference>
<comment type="caution">
    <text evidence="5">The sequence shown here is derived from an EMBL/GenBank/DDBJ whole genome shotgun (WGS) entry which is preliminary data.</text>
</comment>
<organism evidence="5 6">
    <name type="scientific">Fructobacillus tropaeoli</name>
    <dbReference type="NCBI Taxonomy" id="709323"/>
    <lineage>
        <taxon>Bacteria</taxon>
        <taxon>Bacillati</taxon>
        <taxon>Bacillota</taxon>
        <taxon>Bacilli</taxon>
        <taxon>Lactobacillales</taxon>
        <taxon>Lactobacillaceae</taxon>
        <taxon>Fructobacillus</taxon>
    </lineage>
</organism>
<dbReference type="RefSeq" id="WP_338349072.1">
    <property type="nucleotide sequence ID" value="NZ_CAUZLT010000003.1"/>
</dbReference>
<gene>
    <name evidence="5" type="ORF">R53137_KAKDMLNK_00811</name>
</gene>
<dbReference type="InterPro" id="IPR036388">
    <property type="entry name" value="WH-like_DNA-bd_sf"/>
</dbReference>
<dbReference type="PROSITE" id="PS50995">
    <property type="entry name" value="HTH_MARR_2"/>
    <property type="match status" value="1"/>
</dbReference>
<dbReference type="InterPro" id="IPR001845">
    <property type="entry name" value="HTH_ArsR_DNA-bd_dom"/>
</dbReference>
<dbReference type="PANTHER" id="PTHR42756:SF1">
    <property type="entry name" value="TRANSCRIPTIONAL REPRESSOR OF EMRAB OPERON"/>
    <property type="match status" value="1"/>
</dbReference>
<dbReference type="EMBL" id="CAUZLT010000003">
    <property type="protein sequence ID" value="CAK1240921.1"/>
    <property type="molecule type" value="Genomic_DNA"/>
</dbReference>
<evidence type="ECO:0000256" key="1">
    <source>
        <dbReference type="ARBA" id="ARBA00023015"/>
    </source>
</evidence>
<dbReference type="InterPro" id="IPR000835">
    <property type="entry name" value="HTH_MarR-typ"/>
</dbReference>
<keyword evidence="1" id="KW-0805">Transcription regulation</keyword>
<dbReference type="SMART" id="SM00347">
    <property type="entry name" value="HTH_MARR"/>
    <property type="match status" value="1"/>
</dbReference>
<dbReference type="Pfam" id="PF01047">
    <property type="entry name" value="MarR"/>
    <property type="match status" value="1"/>
</dbReference>
<evidence type="ECO:0000313" key="6">
    <source>
        <dbReference type="Proteomes" id="UP001314262"/>
    </source>
</evidence>
<evidence type="ECO:0000313" key="5">
    <source>
        <dbReference type="EMBL" id="CAK1240921.1"/>
    </source>
</evidence>
<keyword evidence="6" id="KW-1185">Reference proteome</keyword>
<keyword evidence="2" id="KW-0238">DNA-binding</keyword>
<dbReference type="SMART" id="SM00418">
    <property type="entry name" value="HTH_ARSR"/>
    <property type="match status" value="1"/>
</dbReference>
<dbReference type="CDD" id="cd00090">
    <property type="entry name" value="HTH_ARSR"/>
    <property type="match status" value="1"/>
</dbReference>
<protein>
    <submittedName>
        <fullName evidence="5">MarR family (MarR)</fullName>
    </submittedName>
</protein>
<proteinExistence type="predicted"/>
<dbReference type="SUPFAM" id="SSF46785">
    <property type="entry name" value="Winged helix' DNA-binding domain"/>
    <property type="match status" value="1"/>
</dbReference>
<evidence type="ECO:0000256" key="2">
    <source>
        <dbReference type="ARBA" id="ARBA00023125"/>
    </source>
</evidence>
<dbReference type="PANTHER" id="PTHR42756">
    <property type="entry name" value="TRANSCRIPTIONAL REGULATOR, MARR"/>
    <property type="match status" value="1"/>
</dbReference>
<dbReference type="PRINTS" id="PR00598">
    <property type="entry name" value="HTHMARR"/>
</dbReference>
<evidence type="ECO:0000259" key="4">
    <source>
        <dbReference type="PROSITE" id="PS50995"/>
    </source>
</evidence>
<sequence length="144" mass="16640">MDLQKFSQLLYQVKLVDQQITKNFENQVGFSLTRYALLMFLRKTCPCSQHQIKDALGIDNAAITRHLKVLEENGYVVRKRNEANNREVFVSLTEQAVAELDHCEQEYQAKESNNLNLLTDVEMNQLLNLLNKLDLQLSKGDKIV</sequence>
<reference evidence="5 6" key="1">
    <citation type="submission" date="2023-10" db="EMBL/GenBank/DDBJ databases">
        <authorList>
            <person name="Botero Cardona J."/>
        </authorList>
    </citation>
    <scope>NUCLEOTIDE SEQUENCE [LARGE SCALE GENOMIC DNA]</scope>
    <source>
        <strain evidence="5 6">R-53137</strain>
    </source>
</reference>
<keyword evidence="3" id="KW-0804">Transcription</keyword>
<dbReference type="Gene3D" id="1.10.10.10">
    <property type="entry name" value="Winged helix-like DNA-binding domain superfamily/Winged helix DNA-binding domain"/>
    <property type="match status" value="1"/>
</dbReference>